<sequence length="383" mass="42401">MTERKRPEPIPLTVLTGFLGAGKTTLLNRLLQDNDLSDTAVLINEFGEIGLDHLLVEQVGTDMVLLASGCLCCTVRGDLVTALEKLLRDLDNGRVNFRRIIIETTGLADPAPVLHTIMAHPYLVMRYRLDGVVTLIDAVNGNATLDAHVEAVKQLAVADRIVVTKTDLPEAKAHRETLLARIRAINPVARILDGARGEATAAKLLDAGLYNPDTKTPDVKRWLAEEAHADAHAHHHHGDHAHHHDHGHHQHAHDVNRHDDHIRSFVIATDQAVPAAALDMFFELLRSLHGPNLLRLKGIVRLSDDPDKPLVVHGVQHIFHPPTQLPAWPDGDRRTRLVFIVRDLDSQPIRDLFNAFINAPAIDRPDRAALLDNPLVPFGGRDR</sequence>
<keyword evidence="1" id="KW-0547">Nucleotide-binding</keyword>
<dbReference type="GO" id="GO:0005737">
    <property type="term" value="C:cytoplasm"/>
    <property type="evidence" value="ECO:0007669"/>
    <property type="project" value="TreeGrafter"/>
</dbReference>
<evidence type="ECO:0000256" key="6">
    <source>
        <dbReference type="ARBA" id="ARBA00049117"/>
    </source>
</evidence>
<evidence type="ECO:0000313" key="10">
    <source>
        <dbReference type="Proteomes" id="UP000236884"/>
    </source>
</evidence>
<dbReference type="SUPFAM" id="SSF90002">
    <property type="entry name" value="Hypothetical protein YjiA, C-terminal domain"/>
    <property type="match status" value="1"/>
</dbReference>
<dbReference type="InterPro" id="IPR003495">
    <property type="entry name" value="CobW/HypB/UreG_nucleotide-bd"/>
</dbReference>
<evidence type="ECO:0000259" key="8">
    <source>
        <dbReference type="SMART" id="SM00833"/>
    </source>
</evidence>
<dbReference type="Gene3D" id="3.40.50.300">
    <property type="entry name" value="P-loop containing nucleotide triphosphate hydrolases"/>
    <property type="match status" value="1"/>
</dbReference>
<feature type="domain" description="CobW C-terminal" evidence="8">
    <location>
        <begin position="262"/>
        <end position="357"/>
    </location>
</feature>
<dbReference type="PANTHER" id="PTHR13748">
    <property type="entry name" value="COBW-RELATED"/>
    <property type="match status" value="1"/>
</dbReference>
<dbReference type="Pfam" id="PF07683">
    <property type="entry name" value="CobW_C"/>
    <property type="match status" value="1"/>
</dbReference>
<comment type="function">
    <text evidence="5">Zinc chaperone that directly transfers zinc cofactor to target proteins, thereby activating them. Zinc is transferred from the CXCC motif in the GTPase domain to the zinc binding site in target proteins in a process requiring GTP hydrolysis.</text>
</comment>
<organism evidence="9 10">
    <name type="scientific">Variibacter gotjawalensis</name>
    <dbReference type="NCBI Taxonomy" id="1333996"/>
    <lineage>
        <taxon>Bacteria</taxon>
        <taxon>Pseudomonadati</taxon>
        <taxon>Pseudomonadota</taxon>
        <taxon>Alphaproteobacteria</taxon>
        <taxon>Hyphomicrobiales</taxon>
        <taxon>Nitrobacteraceae</taxon>
        <taxon>Variibacter</taxon>
    </lineage>
</organism>
<evidence type="ECO:0000256" key="1">
    <source>
        <dbReference type="ARBA" id="ARBA00022741"/>
    </source>
</evidence>
<dbReference type="InterPro" id="IPR051316">
    <property type="entry name" value="Zinc-reg_GTPase_activator"/>
</dbReference>
<feature type="compositionally biased region" description="Basic residues" evidence="7">
    <location>
        <begin position="233"/>
        <end position="251"/>
    </location>
</feature>
<dbReference type="GO" id="GO:0016787">
    <property type="term" value="F:hydrolase activity"/>
    <property type="evidence" value="ECO:0007669"/>
    <property type="project" value="UniProtKB-KW"/>
</dbReference>
<evidence type="ECO:0000256" key="2">
    <source>
        <dbReference type="ARBA" id="ARBA00022801"/>
    </source>
</evidence>
<evidence type="ECO:0000256" key="3">
    <source>
        <dbReference type="ARBA" id="ARBA00023186"/>
    </source>
</evidence>
<dbReference type="SMART" id="SM00833">
    <property type="entry name" value="CobW_C"/>
    <property type="match status" value="1"/>
</dbReference>
<dbReference type="InterPro" id="IPR027417">
    <property type="entry name" value="P-loop_NTPase"/>
</dbReference>
<comment type="similarity">
    <text evidence="4">Belongs to the SIMIBI class G3E GTPase family. ZNG1 subfamily.</text>
</comment>
<keyword evidence="2" id="KW-0378">Hydrolase</keyword>
<dbReference type="CDD" id="cd03112">
    <property type="entry name" value="CobW-like"/>
    <property type="match status" value="1"/>
</dbReference>
<comment type="catalytic activity">
    <reaction evidence="6">
        <text>GTP + H2O = GDP + phosphate + H(+)</text>
        <dbReference type="Rhea" id="RHEA:19669"/>
        <dbReference type="ChEBI" id="CHEBI:15377"/>
        <dbReference type="ChEBI" id="CHEBI:15378"/>
        <dbReference type="ChEBI" id="CHEBI:37565"/>
        <dbReference type="ChEBI" id="CHEBI:43474"/>
        <dbReference type="ChEBI" id="CHEBI:58189"/>
    </reaction>
    <physiologicalReaction direction="left-to-right" evidence="6">
        <dbReference type="Rhea" id="RHEA:19670"/>
    </physiologicalReaction>
</comment>
<dbReference type="Proteomes" id="UP000236884">
    <property type="component" value="Chromosome"/>
</dbReference>
<dbReference type="RefSeq" id="WP_096350533.1">
    <property type="nucleotide sequence ID" value="NZ_AP014946.1"/>
</dbReference>
<dbReference type="PANTHER" id="PTHR13748:SF62">
    <property type="entry name" value="COBW DOMAIN-CONTAINING PROTEIN"/>
    <property type="match status" value="1"/>
</dbReference>
<name>A0A0S3PNZ3_9BRAD</name>
<dbReference type="Gene3D" id="3.30.1220.10">
    <property type="entry name" value="CobW-like, C-terminal domain"/>
    <property type="match status" value="1"/>
</dbReference>
<dbReference type="Pfam" id="PF02492">
    <property type="entry name" value="cobW"/>
    <property type="match status" value="1"/>
</dbReference>
<dbReference type="AlphaFoldDB" id="A0A0S3PNZ3"/>
<reference evidence="9 10" key="1">
    <citation type="submission" date="2015-08" db="EMBL/GenBank/DDBJ databases">
        <title>Investigation of the bacterial diversity of lava forest soil.</title>
        <authorList>
            <person name="Lee J.S."/>
        </authorList>
    </citation>
    <scope>NUCLEOTIDE SEQUENCE [LARGE SCALE GENOMIC DNA]</scope>
    <source>
        <strain evidence="9 10">GJW-30</strain>
    </source>
</reference>
<dbReference type="GO" id="GO:0000166">
    <property type="term" value="F:nucleotide binding"/>
    <property type="evidence" value="ECO:0007669"/>
    <property type="project" value="UniProtKB-KW"/>
</dbReference>
<evidence type="ECO:0000313" key="9">
    <source>
        <dbReference type="EMBL" id="BAT57645.1"/>
    </source>
</evidence>
<evidence type="ECO:0000256" key="7">
    <source>
        <dbReference type="SAM" id="MobiDB-lite"/>
    </source>
</evidence>
<accession>A0A0S3PNZ3</accession>
<dbReference type="InterPro" id="IPR011629">
    <property type="entry name" value="CobW-like_C"/>
</dbReference>
<dbReference type="OrthoDB" id="9808822at2"/>
<dbReference type="SUPFAM" id="SSF52540">
    <property type="entry name" value="P-loop containing nucleoside triphosphate hydrolases"/>
    <property type="match status" value="1"/>
</dbReference>
<keyword evidence="3" id="KW-0143">Chaperone</keyword>
<evidence type="ECO:0000256" key="5">
    <source>
        <dbReference type="ARBA" id="ARBA00045658"/>
    </source>
</evidence>
<proteinExistence type="inferred from homology"/>
<dbReference type="EMBL" id="AP014946">
    <property type="protein sequence ID" value="BAT57645.1"/>
    <property type="molecule type" value="Genomic_DNA"/>
</dbReference>
<feature type="region of interest" description="Disordered" evidence="7">
    <location>
        <begin position="230"/>
        <end position="255"/>
    </location>
</feature>
<evidence type="ECO:0000256" key="4">
    <source>
        <dbReference type="ARBA" id="ARBA00034320"/>
    </source>
</evidence>
<protein>
    <submittedName>
        <fullName evidence="9">Putative GTP-binding protein YjiA</fullName>
    </submittedName>
</protein>
<keyword evidence="10" id="KW-1185">Reference proteome</keyword>
<dbReference type="KEGG" id="vgo:GJW-30_1_00152"/>
<gene>
    <name evidence="9" type="primary">yjiA_1</name>
    <name evidence="9" type="ORF">GJW-30_1_00152</name>
</gene>
<dbReference type="InterPro" id="IPR036627">
    <property type="entry name" value="CobW-likC_sf"/>
</dbReference>